<accession>A0AA37MJA9</accession>
<dbReference type="RefSeq" id="WP_006282170.1">
    <property type="nucleotide sequence ID" value="NZ_BPTR01000001.1"/>
</dbReference>
<dbReference type="Pfam" id="PF17389">
    <property type="entry name" value="Bac_rhamnosid6H"/>
    <property type="match status" value="1"/>
</dbReference>
<feature type="domain" description="Alpha-rhamnosidase-like N-terminal" evidence="2">
    <location>
        <begin position="53"/>
        <end position="266"/>
    </location>
</feature>
<protein>
    <submittedName>
        <fullName evidence="3">Alpha-rhamnosidase</fullName>
    </submittedName>
</protein>
<evidence type="ECO:0000259" key="2">
    <source>
        <dbReference type="Pfam" id="PF21209"/>
    </source>
</evidence>
<proteinExistence type="predicted"/>
<evidence type="ECO:0000313" key="3">
    <source>
        <dbReference type="EMBL" id="GJG28241.1"/>
    </source>
</evidence>
<gene>
    <name evidence="3" type="ORF">PRRU23_19410</name>
</gene>
<dbReference type="AlphaFoldDB" id="A0AA37MJA9"/>
<sequence>MTNQQNSANSTATWIWYPGDYEIWLGNKVNNRRTDRGAFFPPFWKQDSHYVTVEFSTTLSLAKEETVTLAAEGKYNIKIDGKMLFGMPSRLVLPAGEHKLNIKVWNQLTPPALFVEGETVHTDGTWKVTNEDKEWIDDSGKASDTSASVYMDAGYWNFNTIDELPSQFKLTRQHQEPVAMEPKSNGRLYDFGKETFGYLHFDGVKGTGIIYVYYGESAEEAQDKDFCETLDQFEVKQDGTMVDLQSNTPFTDGITPNNKAFRYVYIECDDTVTVDRVSMEYEYLPVDIRGSFKCNDEEVNQMWNIGIYTLHLTTREFFIDGIKRDRWTWSGDAYQSYLMNYYLFFNSECVKRTTWQLRGKDPVTAHINTIMDYTFYWFMGIYDYYLYTGDAHFVTQIYPRMQTLMEYVLGRTNSNGMVEGQSGDWVFVDWSPKPMSKQGELSFEQILLCKSLETMALCAEIAGEGDDHLRFERLANHLRKQLLPTFWDATRHALVHSVPSDCRMPSTDAAITRYANMFAIFFDYLDEQQKKEVMEHVLHNDAIMPITTPYMRFYEMEAMCKMGEQADVLRQMKDYWGGMIRNGATTFWEAYDPNAENHLSMYGRPYGKSLCHAWGASPIYLLGRYFMGVEPTKPGYEEYDVRPSLGGLKWIEGSVPTPNGAIVLRMDENRIIIKSTEGLGHLHLPGRDVIDIPAGEMVSIEY</sequence>
<name>A0AA37MJA9_SEGBR</name>
<dbReference type="Gene3D" id="2.60.420.10">
    <property type="entry name" value="Maltose phosphorylase, domain 3"/>
    <property type="match status" value="1"/>
</dbReference>
<dbReference type="Gene3D" id="1.50.10.10">
    <property type="match status" value="1"/>
</dbReference>
<feature type="domain" description="Alpha-L-rhamnosidase six-hairpin glycosidase" evidence="1">
    <location>
        <begin position="290"/>
        <end position="624"/>
    </location>
</feature>
<dbReference type="GO" id="GO:0005975">
    <property type="term" value="P:carbohydrate metabolic process"/>
    <property type="evidence" value="ECO:0007669"/>
    <property type="project" value="InterPro"/>
</dbReference>
<dbReference type="InterPro" id="IPR048932">
    <property type="entry name" value="Rhamnosid-like_N_bacteroidetes"/>
</dbReference>
<dbReference type="InterPro" id="IPR035396">
    <property type="entry name" value="Bac_rhamnosid6H"/>
</dbReference>
<dbReference type="InterPro" id="IPR012341">
    <property type="entry name" value="6hp_glycosidase-like_sf"/>
</dbReference>
<dbReference type="InterPro" id="IPR008928">
    <property type="entry name" value="6-hairpin_glycosidase_sf"/>
</dbReference>
<dbReference type="Proteomes" id="UP000887043">
    <property type="component" value="Unassembled WGS sequence"/>
</dbReference>
<dbReference type="Pfam" id="PF21209">
    <property type="entry name" value="Bac_rhamnosid-like_N"/>
    <property type="match status" value="1"/>
</dbReference>
<evidence type="ECO:0000259" key="1">
    <source>
        <dbReference type="Pfam" id="PF17389"/>
    </source>
</evidence>
<dbReference type="PANTHER" id="PTHR34987">
    <property type="entry name" value="C, PUTATIVE (AFU_ORTHOLOGUE AFUA_3G02880)-RELATED"/>
    <property type="match status" value="1"/>
</dbReference>
<dbReference type="SUPFAM" id="SSF48208">
    <property type="entry name" value="Six-hairpin glycosidases"/>
    <property type="match status" value="1"/>
</dbReference>
<organism evidence="3 4">
    <name type="scientific">Segatella bryantii</name>
    <name type="common">Prevotella bryantii</name>
    <dbReference type="NCBI Taxonomy" id="77095"/>
    <lineage>
        <taxon>Bacteria</taxon>
        <taxon>Pseudomonadati</taxon>
        <taxon>Bacteroidota</taxon>
        <taxon>Bacteroidia</taxon>
        <taxon>Bacteroidales</taxon>
        <taxon>Prevotellaceae</taxon>
        <taxon>Segatella</taxon>
    </lineage>
</organism>
<evidence type="ECO:0000313" key="4">
    <source>
        <dbReference type="Proteomes" id="UP000887043"/>
    </source>
</evidence>
<comment type="caution">
    <text evidence="3">The sequence shown here is derived from an EMBL/GenBank/DDBJ whole genome shotgun (WGS) entry which is preliminary data.</text>
</comment>
<dbReference type="Gene3D" id="2.60.120.260">
    <property type="entry name" value="Galactose-binding domain-like"/>
    <property type="match status" value="2"/>
</dbReference>
<reference evidence="3" key="1">
    <citation type="submission" date="2021-08" db="EMBL/GenBank/DDBJ databases">
        <title>Prevotella lacticifex sp. nov., isolated from rumen of cow.</title>
        <authorList>
            <person name="Shinkai T."/>
            <person name="Ikeyama N."/>
            <person name="Kumagai M."/>
            <person name="Ohmori H."/>
            <person name="Sakamoto M."/>
            <person name="Ohkuma M."/>
            <person name="Mitsumori M."/>
        </authorList>
    </citation>
    <scope>NUCLEOTIDE SEQUENCE</scope>
    <source>
        <strain evidence="3">DSM 11371</strain>
    </source>
</reference>
<dbReference type="PANTHER" id="PTHR34987:SF6">
    <property type="entry name" value="ALPHA-L-RHAMNOSIDASE SIX-HAIRPIN GLYCOSIDASE DOMAIN-CONTAINING PROTEIN"/>
    <property type="match status" value="1"/>
</dbReference>
<dbReference type="EMBL" id="BPTR01000001">
    <property type="protein sequence ID" value="GJG28241.1"/>
    <property type="molecule type" value="Genomic_DNA"/>
</dbReference>